<dbReference type="EMBL" id="BSYR01000023">
    <property type="protein sequence ID" value="GMI89973.1"/>
    <property type="molecule type" value="Genomic_DNA"/>
</dbReference>
<proteinExistence type="predicted"/>
<reference evidence="1" key="1">
    <citation type="submission" date="2023-05" db="EMBL/GenBank/DDBJ databases">
        <title>Genome and transcriptome analyses reveal genes involved in the formation of fine ridges on petal epidermal cells in Hibiscus trionum.</title>
        <authorList>
            <person name="Koshimizu S."/>
            <person name="Masuda S."/>
            <person name="Ishii T."/>
            <person name="Shirasu K."/>
            <person name="Hoshino A."/>
            <person name="Arita M."/>
        </authorList>
    </citation>
    <scope>NUCLEOTIDE SEQUENCE</scope>
    <source>
        <strain evidence="1">Hamamatsu line</strain>
    </source>
</reference>
<dbReference type="AlphaFoldDB" id="A0A9W7M6M8"/>
<evidence type="ECO:0000313" key="2">
    <source>
        <dbReference type="Proteomes" id="UP001165190"/>
    </source>
</evidence>
<protein>
    <submittedName>
        <fullName evidence="1">Uncharacterized protein</fullName>
    </submittedName>
</protein>
<gene>
    <name evidence="1" type="ORF">HRI_002666600</name>
</gene>
<sequence>MALLAFNPLPSLSSSPFPSCSASLPIVVLPISRLRVKAVGYHPSKCSIGTQFVPCKKRSVVTVKASAERTDGEQHEMEEVICVLPLFCYLKVDPKAQVLKAAKAVKTEPTLRRRHKPRTLKKDKSPNYPRISACVVFQGDLKILLQNIVSHA</sequence>
<dbReference type="OrthoDB" id="782293at2759"/>
<organism evidence="1 2">
    <name type="scientific">Hibiscus trionum</name>
    <name type="common">Flower of an hour</name>
    <dbReference type="NCBI Taxonomy" id="183268"/>
    <lineage>
        <taxon>Eukaryota</taxon>
        <taxon>Viridiplantae</taxon>
        <taxon>Streptophyta</taxon>
        <taxon>Embryophyta</taxon>
        <taxon>Tracheophyta</taxon>
        <taxon>Spermatophyta</taxon>
        <taxon>Magnoliopsida</taxon>
        <taxon>eudicotyledons</taxon>
        <taxon>Gunneridae</taxon>
        <taxon>Pentapetalae</taxon>
        <taxon>rosids</taxon>
        <taxon>malvids</taxon>
        <taxon>Malvales</taxon>
        <taxon>Malvaceae</taxon>
        <taxon>Malvoideae</taxon>
        <taxon>Hibiscus</taxon>
    </lineage>
</organism>
<keyword evidence="2" id="KW-1185">Reference proteome</keyword>
<name>A0A9W7M6M8_HIBTR</name>
<comment type="caution">
    <text evidence="1">The sequence shown here is derived from an EMBL/GenBank/DDBJ whole genome shotgun (WGS) entry which is preliminary data.</text>
</comment>
<evidence type="ECO:0000313" key="1">
    <source>
        <dbReference type="EMBL" id="GMI89973.1"/>
    </source>
</evidence>
<accession>A0A9W7M6M8</accession>
<dbReference type="Proteomes" id="UP001165190">
    <property type="component" value="Unassembled WGS sequence"/>
</dbReference>